<evidence type="ECO:0000259" key="1">
    <source>
        <dbReference type="Pfam" id="PF00561"/>
    </source>
</evidence>
<keyword evidence="2" id="KW-0378">Hydrolase</keyword>
<comment type="caution">
    <text evidence="2">The sequence shown here is derived from an EMBL/GenBank/DDBJ whole genome shotgun (WGS) entry which is preliminary data.</text>
</comment>
<dbReference type="Proteomes" id="UP001356095">
    <property type="component" value="Unassembled WGS sequence"/>
</dbReference>
<dbReference type="Gene3D" id="3.40.50.1820">
    <property type="entry name" value="alpha/beta hydrolase"/>
    <property type="match status" value="1"/>
</dbReference>
<dbReference type="PANTHER" id="PTHR43798">
    <property type="entry name" value="MONOACYLGLYCEROL LIPASE"/>
    <property type="match status" value="1"/>
</dbReference>
<dbReference type="InterPro" id="IPR050266">
    <property type="entry name" value="AB_hydrolase_sf"/>
</dbReference>
<sequence>MAHETTNTANSDAPDTASVRGIDVSYTDRGAGYPILFIHGHPFDRTMWDPQVRAFAGRGYRVIVPDLRGYGRSSVVPGTTSLSVFARDLAALLDHLGLDVVGVVGLSMGGQVALELYRLFPDRVDSLTLAATNPRAETDEGRVSRLAMAERLREEGMRGYTEEMLVGMMTADNVRDLPAVADHVRAMMYAAPPEGAAAAQRGRAQRPDYVPLLRRVSAPTLLVGGRQDGFTPPDFTESMHVMIPDSVVEIIEGAGHLPNLERPDRFNEVLRRFLDRCRTRV</sequence>
<keyword evidence="3" id="KW-1185">Reference proteome</keyword>
<dbReference type="InterPro" id="IPR000639">
    <property type="entry name" value="Epox_hydrolase-like"/>
</dbReference>
<dbReference type="RefSeq" id="WP_330090736.1">
    <property type="nucleotide sequence ID" value="NZ_JAUZMY010000005.1"/>
</dbReference>
<dbReference type="InterPro" id="IPR029058">
    <property type="entry name" value="AB_hydrolase_fold"/>
</dbReference>
<accession>A0ABU7K3W0</accession>
<evidence type="ECO:0000313" key="2">
    <source>
        <dbReference type="EMBL" id="MEE2036934.1"/>
    </source>
</evidence>
<dbReference type="PRINTS" id="PR00412">
    <property type="entry name" value="EPOXHYDRLASE"/>
</dbReference>
<gene>
    <name evidence="2" type="ORF">Q8791_06840</name>
</gene>
<protein>
    <submittedName>
        <fullName evidence="2">Alpha/beta fold hydrolase</fullName>
    </submittedName>
</protein>
<dbReference type="GO" id="GO:0016787">
    <property type="term" value="F:hydrolase activity"/>
    <property type="evidence" value="ECO:0007669"/>
    <property type="project" value="UniProtKB-KW"/>
</dbReference>
<feature type="domain" description="AB hydrolase-1" evidence="1">
    <location>
        <begin position="33"/>
        <end position="263"/>
    </location>
</feature>
<proteinExistence type="predicted"/>
<dbReference type="SUPFAM" id="SSF53474">
    <property type="entry name" value="alpha/beta-Hydrolases"/>
    <property type="match status" value="1"/>
</dbReference>
<name>A0ABU7K3W0_9ACTN</name>
<dbReference type="PRINTS" id="PR00111">
    <property type="entry name" value="ABHYDROLASE"/>
</dbReference>
<dbReference type="InterPro" id="IPR000073">
    <property type="entry name" value="AB_hydrolase_1"/>
</dbReference>
<organism evidence="2 3">
    <name type="scientific">Nocardiopsis codii</name>
    <dbReference type="NCBI Taxonomy" id="3065942"/>
    <lineage>
        <taxon>Bacteria</taxon>
        <taxon>Bacillati</taxon>
        <taxon>Actinomycetota</taxon>
        <taxon>Actinomycetes</taxon>
        <taxon>Streptosporangiales</taxon>
        <taxon>Nocardiopsidaceae</taxon>
        <taxon>Nocardiopsis</taxon>
    </lineage>
</organism>
<evidence type="ECO:0000313" key="3">
    <source>
        <dbReference type="Proteomes" id="UP001356095"/>
    </source>
</evidence>
<reference evidence="2 3" key="1">
    <citation type="submission" date="2023-08" db="EMBL/GenBank/DDBJ databases">
        <authorList>
            <person name="Girao M."/>
            <person name="Carvalho M.F."/>
        </authorList>
    </citation>
    <scope>NUCLEOTIDE SEQUENCE [LARGE SCALE GENOMIC DNA]</scope>
    <source>
        <strain evidence="2 3">CT-R113</strain>
    </source>
</reference>
<dbReference type="Pfam" id="PF00561">
    <property type="entry name" value="Abhydrolase_1"/>
    <property type="match status" value="1"/>
</dbReference>
<dbReference type="EMBL" id="JAUZMY010000005">
    <property type="protein sequence ID" value="MEE2036934.1"/>
    <property type="molecule type" value="Genomic_DNA"/>
</dbReference>
<dbReference type="PANTHER" id="PTHR43798:SF29">
    <property type="entry name" value="AB HYDROLASE-1 DOMAIN-CONTAINING PROTEIN"/>
    <property type="match status" value="1"/>
</dbReference>